<accession>A0AAV7ZJD2</accession>
<keyword evidence="1 4" id="KW-0479">Metal-binding</keyword>
<dbReference type="AlphaFoldDB" id="A0AAV7ZJD2"/>
<evidence type="ECO:0000313" key="9">
    <source>
        <dbReference type="Proteomes" id="UP001146793"/>
    </source>
</evidence>
<dbReference type="SMART" id="SM00356">
    <property type="entry name" value="ZnF_C3H1"/>
    <property type="match status" value="1"/>
</dbReference>
<keyword evidence="3 4" id="KW-0862">Zinc</keyword>
<keyword evidence="2 4" id="KW-0863">Zinc-finger</keyword>
<gene>
    <name evidence="8" type="ORF">M0812_14500</name>
</gene>
<organism evidence="8 9">
    <name type="scientific">Anaeramoeba flamelloides</name>
    <dbReference type="NCBI Taxonomy" id="1746091"/>
    <lineage>
        <taxon>Eukaryota</taxon>
        <taxon>Metamonada</taxon>
        <taxon>Anaeramoebidae</taxon>
        <taxon>Anaeramoeba</taxon>
    </lineage>
</organism>
<evidence type="ECO:0000256" key="3">
    <source>
        <dbReference type="ARBA" id="ARBA00022833"/>
    </source>
</evidence>
<dbReference type="Gene3D" id="4.10.1000.10">
    <property type="entry name" value="Zinc finger, CCCH-type"/>
    <property type="match status" value="1"/>
</dbReference>
<keyword evidence="5" id="KW-0175">Coiled coil</keyword>
<evidence type="ECO:0000256" key="1">
    <source>
        <dbReference type="ARBA" id="ARBA00022723"/>
    </source>
</evidence>
<evidence type="ECO:0000313" key="8">
    <source>
        <dbReference type="EMBL" id="KAJ3440827.1"/>
    </source>
</evidence>
<feature type="zinc finger region" description="C3H1-type" evidence="4">
    <location>
        <begin position="38"/>
        <end position="65"/>
    </location>
</feature>
<comment type="caution">
    <text evidence="8">The sequence shown here is derived from an EMBL/GenBank/DDBJ whole genome shotgun (WGS) entry which is preliminary data.</text>
</comment>
<evidence type="ECO:0000259" key="7">
    <source>
        <dbReference type="PROSITE" id="PS50103"/>
    </source>
</evidence>
<name>A0AAV7ZJD2_9EUKA</name>
<dbReference type="Pfam" id="PF00642">
    <property type="entry name" value="zf-CCCH"/>
    <property type="match status" value="1"/>
</dbReference>
<dbReference type="SUPFAM" id="SSF90229">
    <property type="entry name" value="CCCH zinc finger"/>
    <property type="match status" value="1"/>
</dbReference>
<dbReference type="PROSITE" id="PS50103">
    <property type="entry name" value="ZF_C3H1"/>
    <property type="match status" value="1"/>
</dbReference>
<evidence type="ECO:0000256" key="4">
    <source>
        <dbReference type="PROSITE-ProRule" id="PRU00723"/>
    </source>
</evidence>
<dbReference type="EMBL" id="JANTQA010000030">
    <property type="protein sequence ID" value="KAJ3440827.1"/>
    <property type="molecule type" value="Genomic_DNA"/>
</dbReference>
<proteinExistence type="predicted"/>
<feature type="compositionally biased region" description="Polar residues" evidence="6">
    <location>
        <begin position="1"/>
        <end position="15"/>
    </location>
</feature>
<dbReference type="InterPro" id="IPR036855">
    <property type="entry name" value="Znf_CCCH_sf"/>
</dbReference>
<feature type="coiled-coil region" evidence="5">
    <location>
        <begin position="448"/>
        <end position="475"/>
    </location>
</feature>
<dbReference type="GO" id="GO:0008270">
    <property type="term" value="F:zinc ion binding"/>
    <property type="evidence" value="ECO:0007669"/>
    <property type="project" value="UniProtKB-KW"/>
</dbReference>
<dbReference type="InterPro" id="IPR000571">
    <property type="entry name" value="Znf_CCCH"/>
</dbReference>
<protein>
    <submittedName>
        <fullName evidence="8">Zinc finger protein mex-5-related</fullName>
    </submittedName>
</protein>
<dbReference type="Proteomes" id="UP001146793">
    <property type="component" value="Unassembled WGS sequence"/>
</dbReference>
<evidence type="ECO:0000256" key="6">
    <source>
        <dbReference type="SAM" id="MobiDB-lite"/>
    </source>
</evidence>
<feature type="domain" description="C3H1-type" evidence="7">
    <location>
        <begin position="38"/>
        <end position="65"/>
    </location>
</feature>
<evidence type="ECO:0000256" key="5">
    <source>
        <dbReference type="SAM" id="Coils"/>
    </source>
</evidence>
<evidence type="ECO:0000256" key="2">
    <source>
        <dbReference type="ARBA" id="ARBA00022771"/>
    </source>
</evidence>
<feature type="region of interest" description="Disordered" evidence="6">
    <location>
        <begin position="1"/>
        <end position="23"/>
    </location>
</feature>
<reference evidence="8" key="1">
    <citation type="submission" date="2022-08" db="EMBL/GenBank/DDBJ databases">
        <title>Novel sulphate-reducing endosymbionts in the free-living metamonad Anaeramoeba.</title>
        <authorList>
            <person name="Jerlstrom-Hultqvist J."/>
            <person name="Cepicka I."/>
            <person name="Gallot-Lavallee L."/>
            <person name="Salas-Leiva D."/>
            <person name="Curtis B.A."/>
            <person name="Zahonova K."/>
            <person name="Pipaliya S."/>
            <person name="Dacks J."/>
            <person name="Roger A.J."/>
        </authorList>
    </citation>
    <scope>NUCLEOTIDE SEQUENCE</scope>
    <source>
        <strain evidence="8">Busselton2</strain>
    </source>
</reference>
<sequence length="665" mass="78353">MNKTIYDQQSQKQTANKNNKGKINIGSTTIMYNKNDPRLYTVPCKYWSLGTCKMGEKCRFLHGNKLKDDPRRPEYKNSTNQLNPKTEFQLLSRESNSDEYEENNNFVITNRTFEKTNNIHLNEFQTNYTLPFGLNSQRSTNKMIQTEISKNDHNMNTNLKMEEEDSRKVKNIRFKLTPDEIPTDQLINRYGRKPFLELNVLYSNEKSIVHYSNTIRTLFIDNGIDVHLNYQMEFGKIIKTENLSKIISQSIADFIVVIGDRNLKNHTCQVRRKRKLVEMHVEDVIEDIWYDWEKTHQISETKFGFKIPKNHKIYQNSNVKNDKDAHRQKLFILLARHTNLGDIDSKITKLSKLFSTFLEYSKLQMNGVSNLNSQIPDNILLTTLKNIELFQKTLKVSKHVVYQIKSKREPIIKKLRDKRGHIATAGFFPKNKKPKIPIKLKKELLEIINQTLQILNNIKERIAIYQDRIKKLQYQSIQLFKNNNNNNYDYDNKSVIQNNIQISIERFNNNYSLSHDHNHNHNHNNNNMVFDENVDHYFTNNNRSGILYKQLKQQFEDFLEVMSGMEYLYSEYIEDEFVKSKKTVKKKKKIKQSQIQKPKTLSRQNGQGMFHRLSQPSFTLLNNYQPPQTLIGNLSTGNLLEINKKNSSLSSHSSMGSFNQFYNLN</sequence>